<sequence>MSEAEAIVPSGIPQFTGDLDSLDHDTALLTSEAGAFRDAGAGIHSHFQSTAAFYKAPEADQLFATTAPVAAKTATFAGQLEKVAGALSAYSQEVRPLAKKLEDLQRQAFAFTATIAGDDHWRRDEKKRDRNDGLKDEVQATLEAFYEAEITCHNKITALVGGSTLVLGRLSGGQMLPKGTSAYGASADDLNHLDNAPWGTYAEPEYTGLSWLGHQVKSFVWDGFIVDGIWGTVKGIDILLGCNGSDAAGEAWKGLAKVVTGLAIAITPGANALFWATPDKMMPTWFRDSRTALKETGKALIAYDEWGKNPARAAGGVTFNVLTTVFTGGAGAAAKGGAVAKTVSVLGKVGRVVDPMTYVFSAGKFGVGKVADVFKGLKGLSLGPLADAAHLQPDGTVLKFSDEVPVIKGDVIEWPNGSRLDLKENTVTLPDGTKAAAHIELSAADRAMLEHNLPHHEPAMTGAQPGESAASRSGGGLPPRADHAPPGQHATEQTRPPSASGGPHGVAAGDVHVPSQHGAGHDGGTATSGSHPGGHDGGHHMHEANGERWEDSHHGEEPHGGHEAEHGNGEGGEANHSRPALPPGQADLTLDQVRRLRDKRTRWSTAEDYFRQLYGGGAERHFPVPTNSHPLYPVEAVGGRKVDVPVDLPDGRTLAVEIKTYQEYRTIKLDGGGHQTIKVEVPLSKHIKEQIHKDLALRRADPGYDPRWVFTHAGPSAELRNYLIRARIIFVEYGPAPKLK</sequence>
<evidence type="ECO:0000313" key="3">
    <source>
        <dbReference type="Proteomes" id="UP001595834"/>
    </source>
</evidence>
<gene>
    <name evidence="2" type="ORF">ACFPFX_37320</name>
</gene>
<dbReference type="Proteomes" id="UP001595834">
    <property type="component" value="Unassembled WGS sequence"/>
</dbReference>
<feature type="region of interest" description="Disordered" evidence="1">
    <location>
        <begin position="456"/>
        <end position="591"/>
    </location>
</feature>
<name>A0ABV9UZF4_9ACTN</name>
<evidence type="ECO:0000313" key="2">
    <source>
        <dbReference type="EMBL" id="MFC4961956.1"/>
    </source>
</evidence>
<reference evidence="3" key="1">
    <citation type="journal article" date="2019" name="Int. J. Syst. Evol. Microbiol.">
        <title>The Global Catalogue of Microorganisms (GCM) 10K type strain sequencing project: providing services to taxonomists for standard genome sequencing and annotation.</title>
        <authorList>
            <consortium name="The Broad Institute Genomics Platform"/>
            <consortium name="The Broad Institute Genome Sequencing Center for Infectious Disease"/>
            <person name="Wu L."/>
            <person name="Ma J."/>
        </authorList>
    </citation>
    <scope>NUCLEOTIDE SEQUENCE [LARGE SCALE GENOMIC DNA]</scope>
    <source>
        <strain evidence="3">CCM 7224</strain>
    </source>
</reference>
<dbReference type="EMBL" id="JBHSIZ010000054">
    <property type="protein sequence ID" value="MFC4961956.1"/>
    <property type="molecule type" value="Genomic_DNA"/>
</dbReference>
<feature type="compositionally biased region" description="Basic and acidic residues" evidence="1">
    <location>
        <begin position="533"/>
        <end position="576"/>
    </location>
</feature>
<accession>A0ABV9UZF4</accession>
<comment type="caution">
    <text evidence="2">The sequence shown here is derived from an EMBL/GenBank/DDBJ whole genome shotgun (WGS) entry which is preliminary data.</text>
</comment>
<protein>
    <submittedName>
        <fullName evidence="2">Uncharacterized protein</fullName>
    </submittedName>
</protein>
<dbReference type="RefSeq" id="WP_344374751.1">
    <property type="nucleotide sequence ID" value="NZ_BAAASQ010000009.1"/>
</dbReference>
<keyword evidence="3" id="KW-1185">Reference proteome</keyword>
<proteinExistence type="predicted"/>
<evidence type="ECO:0000256" key="1">
    <source>
        <dbReference type="SAM" id="MobiDB-lite"/>
    </source>
</evidence>
<organism evidence="2 3">
    <name type="scientific">Streptomyces mauvecolor</name>
    <dbReference type="NCBI Taxonomy" id="58345"/>
    <lineage>
        <taxon>Bacteria</taxon>
        <taxon>Bacillati</taxon>
        <taxon>Actinomycetota</taxon>
        <taxon>Actinomycetes</taxon>
        <taxon>Kitasatosporales</taxon>
        <taxon>Streptomycetaceae</taxon>
        <taxon>Streptomyces</taxon>
    </lineage>
</organism>